<dbReference type="InterPro" id="IPR009057">
    <property type="entry name" value="Homeodomain-like_sf"/>
</dbReference>
<organism evidence="9 10">
    <name type="scientific">Anisodus tanguticus</name>
    <dbReference type="NCBI Taxonomy" id="243964"/>
    <lineage>
        <taxon>Eukaryota</taxon>
        <taxon>Viridiplantae</taxon>
        <taxon>Streptophyta</taxon>
        <taxon>Embryophyta</taxon>
        <taxon>Tracheophyta</taxon>
        <taxon>Spermatophyta</taxon>
        <taxon>Magnoliopsida</taxon>
        <taxon>eudicotyledons</taxon>
        <taxon>Gunneridae</taxon>
        <taxon>Pentapetalae</taxon>
        <taxon>asterids</taxon>
        <taxon>lamiids</taxon>
        <taxon>Solanales</taxon>
        <taxon>Solanaceae</taxon>
        <taxon>Solanoideae</taxon>
        <taxon>Hyoscyameae</taxon>
        <taxon>Anisodus</taxon>
    </lineage>
</organism>
<dbReference type="CDD" id="cd00167">
    <property type="entry name" value="SANT"/>
    <property type="match status" value="1"/>
</dbReference>
<feature type="domain" description="Myb-like" evidence="7">
    <location>
        <begin position="26"/>
        <end position="59"/>
    </location>
</feature>
<comment type="subcellular location">
    <subcellularLocation>
        <location evidence="1">Nucleus</location>
    </subcellularLocation>
</comment>
<proteinExistence type="predicted"/>
<dbReference type="PANTHER" id="PTHR45675:SF30">
    <property type="entry name" value="TRANSCRIPTION FACTOR MYB62"/>
    <property type="match status" value="1"/>
</dbReference>
<comment type="caution">
    <text evidence="9">The sequence shown here is derived from an EMBL/GenBank/DDBJ whole genome shotgun (WGS) entry which is preliminary data.</text>
</comment>
<reference evidence="9" key="1">
    <citation type="submission" date="2023-12" db="EMBL/GenBank/DDBJ databases">
        <title>Genome assembly of Anisodus tanguticus.</title>
        <authorList>
            <person name="Wang Y.-J."/>
        </authorList>
    </citation>
    <scope>NUCLEOTIDE SEQUENCE</scope>
    <source>
        <strain evidence="9">KB-2021</strain>
        <tissue evidence="9">Leaf</tissue>
    </source>
</reference>
<dbReference type="SUPFAM" id="SSF46689">
    <property type="entry name" value="Homeodomain-like"/>
    <property type="match status" value="1"/>
</dbReference>
<dbReference type="GO" id="GO:0010597">
    <property type="term" value="P:green leaf volatile biosynthetic process"/>
    <property type="evidence" value="ECO:0007669"/>
    <property type="project" value="UniProtKB-ARBA"/>
</dbReference>
<dbReference type="GO" id="GO:0003700">
    <property type="term" value="F:DNA-binding transcription factor activity"/>
    <property type="evidence" value="ECO:0007669"/>
    <property type="project" value="InterPro"/>
</dbReference>
<evidence type="ECO:0000313" key="9">
    <source>
        <dbReference type="EMBL" id="KAK4349450.1"/>
    </source>
</evidence>
<evidence type="ECO:0000313" key="10">
    <source>
        <dbReference type="Proteomes" id="UP001291623"/>
    </source>
</evidence>
<dbReference type="InterPro" id="IPR044676">
    <property type="entry name" value="EOBI/EOBII-like_plant"/>
</dbReference>
<dbReference type="InterPro" id="IPR017930">
    <property type="entry name" value="Myb_dom"/>
</dbReference>
<dbReference type="PROSITE" id="PS50090">
    <property type="entry name" value="MYB_LIKE"/>
    <property type="match status" value="1"/>
</dbReference>
<dbReference type="AlphaFoldDB" id="A0AAE1V6I7"/>
<dbReference type="Proteomes" id="UP001291623">
    <property type="component" value="Unassembled WGS sequence"/>
</dbReference>
<protein>
    <submittedName>
        <fullName evidence="9">Uncharacterized protein</fullName>
    </submittedName>
</protein>
<evidence type="ECO:0000256" key="1">
    <source>
        <dbReference type="ARBA" id="ARBA00004123"/>
    </source>
</evidence>
<dbReference type="PANTHER" id="PTHR45675">
    <property type="entry name" value="MYB TRANSCRIPTION FACTOR-RELATED-RELATED"/>
    <property type="match status" value="1"/>
</dbReference>
<gene>
    <name evidence="9" type="ORF">RND71_032205</name>
</gene>
<evidence type="ECO:0000256" key="3">
    <source>
        <dbReference type="ARBA" id="ARBA00023015"/>
    </source>
</evidence>
<dbReference type="GO" id="GO:0000976">
    <property type="term" value="F:transcription cis-regulatory region binding"/>
    <property type="evidence" value="ECO:0007669"/>
    <property type="project" value="UniProtKB-ARBA"/>
</dbReference>
<evidence type="ECO:0000259" key="8">
    <source>
        <dbReference type="PROSITE" id="PS51294"/>
    </source>
</evidence>
<evidence type="ECO:0000256" key="2">
    <source>
        <dbReference type="ARBA" id="ARBA00022737"/>
    </source>
</evidence>
<dbReference type="Gene3D" id="1.10.10.60">
    <property type="entry name" value="Homeodomain-like"/>
    <property type="match status" value="1"/>
</dbReference>
<keyword evidence="3" id="KW-0805">Transcription regulation</keyword>
<dbReference type="Pfam" id="PF00249">
    <property type="entry name" value="Myb_DNA-binding"/>
    <property type="match status" value="1"/>
</dbReference>
<keyword evidence="2" id="KW-0677">Repeat</keyword>
<keyword evidence="10" id="KW-1185">Reference proteome</keyword>
<dbReference type="PROSITE" id="PS51294">
    <property type="entry name" value="HTH_MYB"/>
    <property type="match status" value="1"/>
</dbReference>
<evidence type="ECO:0000256" key="4">
    <source>
        <dbReference type="ARBA" id="ARBA00023125"/>
    </source>
</evidence>
<sequence>MEDNGQVLLSIKGILMSNNNSSNEDEFELRRGPWSLEEDNLLIHYISTHGGGRWNDLAKCAEHPCHVILYHENLFRIFFCICTLIFEVVVQQLHFNSLVMTFAIVGVDKSHPATHINRQTNDKNQMQKGKNIVVQNINMSNQQKDHNIQDDDGELNQMLWRDTYIMSHAVTEANHETQVVTEANHETQPVNHEDSDTSGGEQTMISENIGTPIEAPKIISYIIRRMANNQQ</sequence>
<evidence type="ECO:0000259" key="7">
    <source>
        <dbReference type="PROSITE" id="PS50090"/>
    </source>
</evidence>
<keyword evidence="5" id="KW-0804">Transcription</keyword>
<dbReference type="GO" id="GO:0005634">
    <property type="term" value="C:nucleus"/>
    <property type="evidence" value="ECO:0007669"/>
    <property type="project" value="UniProtKB-SubCell"/>
</dbReference>
<evidence type="ECO:0000256" key="6">
    <source>
        <dbReference type="ARBA" id="ARBA00023242"/>
    </source>
</evidence>
<dbReference type="InterPro" id="IPR001005">
    <property type="entry name" value="SANT/Myb"/>
</dbReference>
<dbReference type="EMBL" id="JAVYJV010000017">
    <property type="protein sequence ID" value="KAK4349450.1"/>
    <property type="molecule type" value="Genomic_DNA"/>
</dbReference>
<keyword evidence="6" id="KW-0539">Nucleus</keyword>
<keyword evidence="4" id="KW-0238">DNA-binding</keyword>
<name>A0AAE1V6I7_9SOLA</name>
<evidence type="ECO:0000256" key="5">
    <source>
        <dbReference type="ARBA" id="ARBA00023163"/>
    </source>
</evidence>
<accession>A0AAE1V6I7</accession>
<feature type="domain" description="HTH myb-type" evidence="8">
    <location>
        <begin position="26"/>
        <end position="59"/>
    </location>
</feature>